<name>A0A0F5NCM6_9MYCO</name>
<keyword evidence="10" id="KW-1185">Reference proteome</keyword>
<evidence type="ECO:0000256" key="4">
    <source>
        <dbReference type="ARBA" id="ARBA00022692"/>
    </source>
</evidence>
<protein>
    <submittedName>
        <fullName evidence="9">Permease</fullName>
    </submittedName>
</protein>
<evidence type="ECO:0000256" key="8">
    <source>
        <dbReference type="SAM" id="Phobius"/>
    </source>
</evidence>
<comment type="similarity">
    <text evidence="2">Belongs to the ZIP transporter (TC 2.A.5) family.</text>
</comment>
<evidence type="ECO:0000256" key="5">
    <source>
        <dbReference type="ARBA" id="ARBA00022833"/>
    </source>
</evidence>
<keyword evidence="5" id="KW-0862">Zinc</keyword>
<evidence type="ECO:0000256" key="1">
    <source>
        <dbReference type="ARBA" id="ARBA00004651"/>
    </source>
</evidence>
<dbReference type="STRING" id="244292.ABW17_08605"/>
<dbReference type="PANTHER" id="PTHR11040:SF211">
    <property type="entry name" value="ZINC TRANSPORTER ZIP11"/>
    <property type="match status" value="1"/>
</dbReference>
<feature type="transmembrane region" description="Helical" evidence="8">
    <location>
        <begin position="118"/>
        <end position="143"/>
    </location>
</feature>
<dbReference type="GO" id="GO:0005886">
    <property type="term" value="C:plasma membrane"/>
    <property type="evidence" value="ECO:0007669"/>
    <property type="project" value="UniProtKB-SubCell"/>
</dbReference>
<feature type="transmembrane region" description="Helical" evidence="8">
    <location>
        <begin position="193"/>
        <end position="211"/>
    </location>
</feature>
<evidence type="ECO:0000256" key="3">
    <source>
        <dbReference type="ARBA" id="ARBA00022475"/>
    </source>
</evidence>
<feature type="transmembrane region" description="Helical" evidence="8">
    <location>
        <begin position="164"/>
        <end position="187"/>
    </location>
</feature>
<evidence type="ECO:0000256" key="6">
    <source>
        <dbReference type="ARBA" id="ARBA00022989"/>
    </source>
</evidence>
<dbReference type="Proteomes" id="UP000193781">
    <property type="component" value="Unassembled WGS sequence"/>
</dbReference>
<dbReference type="Pfam" id="PF02535">
    <property type="entry name" value="Zip"/>
    <property type="match status" value="1"/>
</dbReference>
<keyword evidence="3" id="KW-1003">Cell membrane</keyword>
<evidence type="ECO:0000313" key="9">
    <source>
        <dbReference type="EMBL" id="ORW28399.1"/>
    </source>
</evidence>
<evidence type="ECO:0000313" key="10">
    <source>
        <dbReference type="Proteomes" id="UP000193781"/>
    </source>
</evidence>
<sequence>MVVLVALGSFITTLLGGYAALRIGSYRYLVLGLAAGLMLGAVAFDLLPEALSQRPWSLFGIPAPLVAFVLGFLVLHFIEHTVGIHRGHGSDDAGNSDAPGVGILAASGLIGHSVMDGFAIGAAFQAGAGAGAVVAVAVIGHDFADGFNTYTVTSLYGNDRRRALALLAADAVAPLAGAALTLAVTIPHRLLELYLGFFAGFLMYLASADILPRAHAGHRIPATLACTLGGVLFMLMIVGLAS</sequence>
<keyword evidence="7 8" id="KW-0472">Membrane</keyword>
<feature type="transmembrane region" description="Helical" evidence="8">
    <location>
        <begin position="223"/>
        <end position="241"/>
    </location>
</feature>
<dbReference type="RefSeq" id="WP_046183943.1">
    <property type="nucleotide sequence ID" value="NZ_JACKSS010000107.1"/>
</dbReference>
<proteinExistence type="inferred from homology"/>
<gene>
    <name evidence="9" type="ORF">AWC17_27655</name>
</gene>
<evidence type="ECO:0000256" key="7">
    <source>
        <dbReference type="ARBA" id="ARBA00023136"/>
    </source>
</evidence>
<comment type="subcellular location">
    <subcellularLocation>
        <location evidence="1">Cell membrane</location>
        <topology evidence="1">Multi-pass membrane protein</topology>
    </subcellularLocation>
</comment>
<dbReference type="PANTHER" id="PTHR11040">
    <property type="entry name" value="ZINC/IRON TRANSPORTER"/>
    <property type="match status" value="1"/>
</dbReference>
<comment type="caution">
    <text evidence="9">The sequence shown here is derived from an EMBL/GenBank/DDBJ whole genome shotgun (WGS) entry which is preliminary data.</text>
</comment>
<feature type="transmembrane region" description="Helical" evidence="8">
    <location>
        <begin position="59"/>
        <end position="78"/>
    </location>
</feature>
<dbReference type="AlphaFoldDB" id="A0A0F5NCM6"/>
<feature type="transmembrane region" description="Helical" evidence="8">
    <location>
        <begin position="29"/>
        <end position="47"/>
    </location>
</feature>
<keyword evidence="4 8" id="KW-0812">Transmembrane</keyword>
<dbReference type="GO" id="GO:0005385">
    <property type="term" value="F:zinc ion transmembrane transporter activity"/>
    <property type="evidence" value="ECO:0007669"/>
    <property type="project" value="TreeGrafter"/>
</dbReference>
<keyword evidence="6 8" id="KW-1133">Transmembrane helix</keyword>
<evidence type="ECO:0000256" key="2">
    <source>
        <dbReference type="ARBA" id="ARBA00006939"/>
    </source>
</evidence>
<dbReference type="InterPro" id="IPR003689">
    <property type="entry name" value="ZIP"/>
</dbReference>
<reference evidence="9 10" key="1">
    <citation type="submission" date="2016-01" db="EMBL/GenBank/DDBJ databases">
        <title>The new phylogeny of the genus Mycobacterium.</title>
        <authorList>
            <person name="Tarcisio F."/>
            <person name="Conor M."/>
            <person name="Antonella G."/>
            <person name="Elisabetta G."/>
            <person name="Giulia F.S."/>
            <person name="Sara T."/>
            <person name="Anna F."/>
            <person name="Clotilde B."/>
            <person name="Roberto B."/>
            <person name="Veronica D.S."/>
            <person name="Fabio R."/>
            <person name="Monica P."/>
            <person name="Olivier J."/>
            <person name="Enrico T."/>
            <person name="Nicola S."/>
        </authorList>
    </citation>
    <scope>NUCLEOTIDE SEQUENCE [LARGE SCALE GENOMIC DNA]</scope>
    <source>
        <strain evidence="9 10">DSM 44803</strain>
    </source>
</reference>
<dbReference type="OrthoDB" id="120163at2"/>
<accession>A0A0F5NCM6</accession>
<dbReference type="EMBL" id="LQPH01000066">
    <property type="protein sequence ID" value="ORW28399.1"/>
    <property type="molecule type" value="Genomic_DNA"/>
</dbReference>
<organism evidence="9 10">
    <name type="scientific">Mycobacterium nebraskense</name>
    <dbReference type="NCBI Taxonomy" id="244292"/>
    <lineage>
        <taxon>Bacteria</taxon>
        <taxon>Bacillati</taxon>
        <taxon>Actinomycetota</taxon>
        <taxon>Actinomycetes</taxon>
        <taxon>Mycobacteriales</taxon>
        <taxon>Mycobacteriaceae</taxon>
        <taxon>Mycobacterium</taxon>
    </lineage>
</organism>